<name>A0A4R6J2X6_9BACT</name>
<feature type="transmembrane region" description="Helical" evidence="1">
    <location>
        <begin position="129"/>
        <end position="151"/>
    </location>
</feature>
<feature type="transmembrane region" description="Helical" evidence="1">
    <location>
        <begin position="99"/>
        <end position="117"/>
    </location>
</feature>
<gene>
    <name evidence="2" type="ORF">BC659_0581</name>
</gene>
<evidence type="ECO:0000256" key="1">
    <source>
        <dbReference type="SAM" id="Phobius"/>
    </source>
</evidence>
<proteinExistence type="predicted"/>
<evidence type="ECO:0000313" key="2">
    <source>
        <dbReference type="EMBL" id="TDO28515.1"/>
    </source>
</evidence>
<accession>A0A4R6J2X6</accession>
<sequence>MKKTLIGAIVGAVILFLWQFVSWTAMGLHRSAEAYTPKQDSILQYLSTQFSEDGTYFLPTTPDNATKEEQEKLYETMDGKPWAQIAYHKSMNMNMGVNMARGFTIDIVILLLVCWLFKQMSAPSFSTIVAAMIVIGLIGFFNGAYTMHIWFQTRDLTAHLIDALASWGLTGLWLGWWLRRP</sequence>
<keyword evidence="1" id="KW-0812">Transmembrane</keyword>
<dbReference type="AlphaFoldDB" id="A0A4R6J2X6"/>
<keyword evidence="1" id="KW-0472">Membrane</keyword>
<dbReference type="OrthoDB" id="663225at2"/>
<evidence type="ECO:0000313" key="3">
    <source>
        <dbReference type="Proteomes" id="UP000295741"/>
    </source>
</evidence>
<protein>
    <submittedName>
        <fullName evidence="2">Uncharacterized protein</fullName>
    </submittedName>
</protein>
<keyword evidence="3" id="KW-1185">Reference proteome</keyword>
<dbReference type="EMBL" id="SNWP01000010">
    <property type="protein sequence ID" value="TDO28515.1"/>
    <property type="molecule type" value="Genomic_DNA"/>
</dbReference>
<keyword evidence="1" id="KW-1133">Transmembrane helix</keyword>
<comment type="caution">
    <text evidence="2">The sequence shown here is derived from an EMBL/GenBank/DDBJ whole genome shotgun (WGS) entry which is preliminary data.</text>
</comment>
<reference evidence="2 3" key="1">
    <citation type="submission" date="2019-03" db="EMBL/GenBank/DDBJ databases">
        <title>Genomic Encyclopedia of Archaeal and Bacterial Type Strains, Phase II (KMG-II): from individual species to whole genera.</title>
        <authorList>
            <person name="Goeker M."/>
        </authorList>
    </citation>
    <scope>NUCLEOTIDE SEQUENCE [LARGE SCALE GENOMIC DNA]</scope>
    <source>
        <strain evidence="2 3">DSM 28323</strain>
    </source>
</reference>
<dbReference type="Proteomes" id="UP000295741">
    <property type="component" value="Unassembled WGS sequence"/>
</dbReference>
<organism evidence="2 3">
    <name type="scientific">Sediminibacterium goheungense</name>
    <dbReference type="NCBI Taxonomy" id="1086393"/>
    <lineage>
        <taxon>Bacteria</taxon>
        <taxon>Pseudomonadati</taxon>
        <taxon>Bacteroidota</taxon>
        <taxon>Chitinophagia</taxon>
        <taxon>Chitinophagales</taxon>
        <taxon>Chitinophagaceae</taxon>
        <taxon>Sediminibacterium</taxon>
    </lineage>
</organism>
<feature type="transmembrane region" description="Helical" evidence="1">
    <location>
        <begin position="157"/>
        <end position="178"/>
    </location>
</feature>
<dbReference type="RefSeq" id="WP_133473087.1">
    <property type="nucleotide sequence ID" value="NZ_SNWP01000010.1"/>
</dbReference>